<dbReference type="Gene3D" id="3.40.309.10">
    <property type="entry name" value="Aldehyde Dehydrogenase, Chain A, domain 2"/>
    <property type="match status" value="1"/>
</dbReference>
<keyword evidence="8" id="KW-1185">Reference proteome</keyword>
<accession>A0A1G7MMH7</accession>
<evidence type="ECO:0000313" key="8">
    <source>
        <dbReference type="Proteomes" id="UP000323502"/>
    </source>
</evidence>
<dbReference type="NCBIfam" id="TIGR01780">
    <property type="entry name" value="SSADH"/>
    <property type="match status" value="1"/>
</dbReference>
<feature type="active site" evidence="3">
    <location>
        <position position="255"/>
    </location>
</feature>
<dbReference type="AlphaFoldDB" id="A0A1G7MMH7"/>
<dbReference type="PANTHER" id="PTHR43353:SF5">
    <property type="entry name" value="SUCCINATE-SEMIALDEHYDE DEHYDROGENASE, MITOCHONDRIAL"/>
    <property type="match status" value="1"/>
</dbReference>
<dbReference type="InterPro" id="IPR015590">
    <property type="entry name" value="Aldehyde_DH_dom"/>
</dbReference>
<name>A0A1G7MMH7_9SPHN</name>
<organism evidence="7 8">
    <name type="scientific">Sphingomonas carotinifaciens</name>
    <dbReference type="NCBI Taxonomy" id="1166323"/>
    <lineage>
        <taxon>Bacteria</taxon>
        <taxon>Pseudomonadati</taxon>
        <taxon>Pseudomonadota</taxon>
        <taxon>Alphaproteobacteria</taxon>
        <taxon>Sphingomonadales</taxon>
        <taxon>Sphingomonadaceae</taxon>
        <taxon>Sphingomonas</taxon>
    </lineage>
</organism>
<dbReference type="PROSITE" id="PS00687">
    <property type="entry name" value="ALDEHYDE_DEHYDR_GLU"/>
    <property type="match status" value="1"/>
</dbReference>
<dbReference type="InterPro" id="IPR016163">
    <property type="entry name" value="Ald_DH_C"/>
</dbReference>
<dbReference type="PANTHER" id="PTHR43353">
    <property type="entry name" value="SUCCINATE-SEMIALDEHYDE DEHYDROGENASE, MITOCHONDRIAL"/>
    <property type="match status" value="1"/>
</dbReference>
<dbReference type="Gene3D" id="3.40.605.10">
    <property type="entry name" value="Aldehyde Dehydrogenase, Chain A, domain 1"/>
    <property type="match status" value="1"/>
</dbReference>
<comment type="similarity">
    <text evidence="1 4">Belongs to the aldehyde dehydrogenase family.</text>
</comment>
<dbReference type="GO" id="GO:0005829">
    <property type="term" value="C:cytosol"/>
    <property type="evidence" value="ECO:0007669"/>
    <property type="project" value="TreeGrafter"/>
</dbReference>
<feature type="domain" description="Aldehyde dehydrogenase" evidence="5">
    <location>
        <begin position="19"/>
        <end position="476"/>
    </location>
</feature>
<dbReference type="InterPro" id="IPR016160">
    <property type="entry name" value="Ald_DH_CS_CYS"/>
</dbReference>
<dbReference type="EMBL" id="WSUT01000001">
    <property type="protein sequence ID" value="MWC42225.1"/>
    <property type="molecule type" value="Genomic_DNA"/>
</dbReference>
<dbReference type="InterPro" id="IPR050740">
    <property type="entry name" value="Aldehyde_DH_Superfamily"/>
</dbReference>
<dbReference type="GO" id="GO:0009450">
    <property type="term" value="P:gamma-aminobutyric acid catabolic process"/>
    <property type="evidence" value="ECO:0007669"/>
    <property type="project" value="InterPro"/>
</dbReference>
<evidence type="ECO:0000256" key="1">
    <source>
        <dbReference type="ARBA" id="ARBA00009986"/>
    </source>
</evidence>
<dbReference type="CDD" id="cd07103">
    <property type="entry name" value="ALDH_F5_SSADH_GabD"/>
    <property type="match status" value="1"/>
</dbReference>
<dbReference type="FunFam" id="3.40.605.10:FF:000005">
    <property type="entry name" value="Succinate-semialdehyde dehydrogenase I"/>
    <property type="match status" value="1"/>
</dbReference>
<dbReference type="SUPFAM" id="SSF53720">
    <property type="entry name" value="ALDH-like"/>
    <property type="match status" value="1"/>
</dbReference>
<dbReference type="Proteomes" id="UP000436801">
    <property type="component" value="Unassembled WGS sequence"/>
</dbReference>
<keyword evidence="2 4" id="KW-0560">Oxidoreductase</keyword>
<evidence type="ECO:0000313" key="7">
    <source>
        <dbReference type="EMBL" id="SDF62972.1"/>
    </source>
</evidence>
<reference evidence="7 8" key="1">
    <citation type="submission" date="2016-10" db="EMBL/GenBank/DDBJ databases">
        <authorList>
            <person name="Varghese N."/>
            <person name="Submissions S."/>
        </authorList>
    </citation>
    <scope>NUCLEOTIDE SEQUENCE [LARGE SCALE GENOMIC DNA]</scope>
    <source>
        <strain evidence="7 8">S7-754</strain>
    </source>
</reference>
<gene>
    <name evidence="6" type="ORF">GQR91_00935</name>
    <name evidence="7" type="ORF">SAMN05216557_104260</name>
</gene>
<dbReference type="InterPro" id="IPR016162">
    <property type="entry name" value="Ald_DH_N"/>
</dbReference>
<dbReference type="InterPro" id="IPR016161">
    <property type="entry name" value="Ald_DH/histidinol_DH"/>
</dbReference>
<evidence type="ECO:0000256" key="3">
    <source>
        <dbReference type="PROSITE-ProRule" id="PRU10007"/>
    </source>
</evidence>
<evidence type="ECO:0000259" key="5">
    <source>
        <dbReference type="Pfam" id="PF00171"/>
    </source>
</evidence>
<dbReference type="FunFam" id="3.40.309.10:FF:000004">
    <property type="entry name" value="Succinate-semialdehyde dehydrogenase I"/>
    <property type="match status" value="1"/>
</dbReference>
<dbReference type="PROSITE" id="PS00070">
    <property type="entry name" value="ALDEHYDE_DEHYDR_CYS"/>
    <property type="match status" value="1"/>
</dbReference>
<dbReference type="OrthoDB" id="9802947at2"/>
<evidence type="ECO:0000256" key="2">
    <source>
        <dbReference type="ARBA" id="ARBA00023002"/>
    </source>
</evidence>
<dbReference type="GO" id="GO:0004777">
    <property type="term" value="F:succinate-semialdehyde dehydrogenase (NAD+) activity"/>
    <property type="evidence" value="ECO:0007669"/>
    <property type="project" value="TreeGrafter"/>
</dbReference>
<sequence>MTLKDLHPWREGALIDSTWIAASPGQGTPVHDPADGAQIAEVPSLGAEETKRAIAAAQAALGGWRARPAGERADILMRWYALMLEHQEALARILTGEQGKPLAEARGEILYAAGFLRWFAEEARRIDGEIIPAPRSTQRILVWQEPVGVTAAITPWNFPAAMVTRKVAPALAAGCTMILKPAPETPLTALALGALAEEAGVPAGVFNIVPGDAAAIGSALMDSPVVRKLSFTGSTPVGRMLYAQAAPTLKRLSLELGGNAPFIVFDDADLDAAVDGAMLGKFRNAGQTCVCVNRFLVQDAVHDQFVDRLRERIAKLVVGPGTDPGVTIGPLINERAVVKVDDHVADAVRRGGRLVAGGKRDHGLFYQPTLIADVPADAQIARDETFGPLAGIIRFHTEEEAIRLANDTEFGLAAYVYTRDIGRAMRVSGALEYGMVGLNEAAISTEVAPFGGIKASGMGREGSRHGIAEYLELKYVMMGGL</sequence>
<evidence type="ECO:0000313" key="9">
    <source>
        <dbReference type="Proteomes" id="UP000436801"/>
    </source>
</evidence>
<reference evidence="6 9" key="2">
    <citation type="submission" date="2019-12" db="EMBL/GenBank/DDBJ databases">
        <authorList>
            <person name="Zheng J."/>
        </authorList>
    </citation>
    <scope>NUCLEOTIDE SEQUENCE [LARGE SCALE GENOMIC DNA]</scope>
    <source>
        <strain evidence="6 9">DSM 27347</strain>
    </source>
</reference>
<dbReference type="Pfam" id="PF00171">
    <property type="entry name" value="Aldedh"/>
    <property type="match status" value="1"/>
</dbReference>
<evidence type="ECO:0000313" key="6">
    <source>
        <dbReference type="EMBL" id="MWC42225.1"/>
    </source>
</evidence>
<protein>
    <submittedName>
        <fullName evidence="6 7">Succinate semialdehyde dehydrogenase</fullName>
        <ecNumber evidence="6">1.2.1.-</ecNumber>
    </submittedName>
</protein>
<dbReference type="RefSeq" id="WP_149682584.1">
    <property type="nucleotide sequence ID" value="NZ_FNBI01000004.1"/>
</dbReference>
<dbReference type="EMBL" id="FNBI01000004">
    <property type="protein sequence ID" value="SDF62972.1"/>
    <property type="molecule type" value="Genomic_DNA"/>
</dbReference>
<dbReference type="InterPro" id="IPR010102">
    <property type="entry name" value="Succ_semiAld_DH"/>
</dbReference>
<dbReference type="EC" id="1.2.1.-" evidence="6"/>
<proteinExistence type="inferred from homology"/>
<dbReference type="InterPro" id="IPR029510">
    <property type="entry name" value="Ald_DH_CS_GLU"/>
</dbReference>
<dbReference type="Proteomes" id="UP000323502">
    <property type="component" value="Unassembled WGS sequence"/>
</dbReference>
<evidence type="ECO:0000256" key="4">
    <source>
        <dbReference type="RuleBase" id="RU003345"/>
    </source>
</evidence>